<reference evidence="14 16" key="1">
    <citation type="submission" date="2012-06" db="EMBL/GenBank/DDBJ databases">
        <title>Draft genome sequence of Lactobacillus gigeriorum CRBIP 24.85T, isolated from chicken crop.</title>
        <authorList>
            <person name="Cousin S."/>
            <person name="Ma L."/>
            <person name="Creno S."/>
            <person name="Clermont D."/>
            <person name="Loux V."/>
            <person name="Bizet C."/>
            <person name="Bouchier C."/>
        </authorList>
    </citation>
    <scope>NUCLEOTIDE SEQUENCE [LARGE SCALE GENOMIC DNA]</scope>
    <source>
        <strain evidence="16">CRBIP 24.85T</strain>
        <strain evidence="14">Type strain: CRBIP 24.85</strain>
    </source>
</reference>
<dbReference type="Pfam" id="PF02096">
    <property type="entry name" value="60KD_IMP"/>
    <property type="match status" value="1"/>
</dbReference>
<dbReference type="InterPro" id="IPR028055">
    <property type="entry name" value="YidC/Oxa/ALB_C"/>
</dbReference>
<proteinExistence type="inferred from homology"/>
<protein>
    <submittedName>
        <fullName evidence="14">Membrane protein chaperone OxaA</fullName>
    </submittedName>
</protein>
<organism evidence="14 16">
    <name type="scientific">Lactobacillus gigeriorum DSM 23908 = CRBIP 24.85</name>
    <dbReference type="NCBI Taxonomy" id="1423751"/>
    <lineage>
        <taxon>Bacteria</taxon>
        <taxon>Bacillati</taxon>
        <taxon>Bacillota</taxon>
        <taxon>Bacilli</taxon>
        <taxon>Lactobacillales</taxon>
        <taxon>Lactobacillaceae</taxon>
        <taxon>Lactobacillus</taxon>
    </lineage>
</organism>
<dbReference type="InterPro" id="IPR047196">
    <property type="entry name" value="YidC_ALB_C"/>
</dbReference>
<dbReference type="AlphaFoldDB" id="I7LEV7"/>
<feature type="compositionally biased region" description="Basic and acidic residues" evidence="10">
    <location>
        <begin position="299"/>
        <end position="309"/>
    </location>
</feature>
<dbReference type="CDD" id="cd20070">
    <property type="entry name" value="5TM_YidC_Alb3"/>
    <property type="match status" value="1"/>
</dbReference>
<evidence type="ECO:0000259" key="13">
    <source>
        <dbReference type="Pfam" id="PF02096"/>
    </source>
</evidence>
<keyword evidence="4 9" id="KW-0812">Transmembrane</keyword>
<evidence type="ECO:0000256" key="8">
    <source>
        <dbReference type="ARBA" id="ARBA00023186"/>
    </source>
</evidence>
<evidence type="ECO:0000256" key="7">
    <source>
        <dbReference type="ARBA" id="ARBA00023136"/>
    </source>
</evidence>
<dbReference type="EMBL" id="AYZO01000005">
    <property type="protein sequence ID" value="KRN14147.1"/>
    <property type="molecule type" value="Genomic_DNA"/>
</dbReference>
<feature type="compositionally biased region" description="Basic residues" evidence="10">
    <location>
        <begin position="310"/>
        <end position="321"/>
    </location>
</feature>
<evidence type="ECO:0000313" key="17">
    <source>
        <dbReference type="Proteomes" id="UP000051521"/>
    </source>
</evidence>
<keyword evidence="3" id="KW-1003">Cell membrane</keyword>
<dbReference type="PRINTS" id="PR00701">
    <property type="entry name" value="60KDINNERMP"/>
</dbReference>
<gene>
    <name evidence="14" type="ORF">BN52_02600</name>
    <name evidence="15" type="ORF">FC38_GL001506</name>
</gene>
<evidence type="ECO:0000256" key="1">
    <source>
        <dbReference type="ARBA" id="ARBA00004651"/>
    </source>
</evidence>
<evidence type="ECO:0000256" key="5">
    <source>
        <dbReference type="ARBA" id="ARBA00022927"/>
    </source>
</evidence>
<dbReference type="PANTHER" id="PTHR12428">
    <property type="entry name" value="OXA1"/>
    <property type="match status" value="1"/>
</dbReference>
<evidence type="ECO:0000256" key="12">
    <source>
        <dbReference type="SAM" id="SignalP"/>
    </source>
</evidence>
<feature type="transmembrane region" description="Helical" evidence="11">
    <location>
        <begin position="67"/>
        <end position="86"/>
    </location>
</feature>
<evidence type="ECO:0000313" key="15">
    <source>
        <dbReference type="EMBL" id="KRN14147.1"/>
    </source>
</evidence>
<dbReference type="InterPro" id="IPR001708">
    <property type="entry name" value="YidC/ALB3/OXA1/COX18"/>
</dbReference>
<evidence type="ECO:0000256" key="2">
    <source>
        <dbReference type="ARBA" id="ARBA00022448"/>
    </source>
</evidence>
<comment type="caution">
    <text evidence="14">The sequence shown here is derived from an EMBL/GenBank/DDBJ whole genome shotgun (WGS) entry which is preliminary data.</text>
</comment>
<dbReference type="PANTHER" id="PTHR12428:SF65">
    <property type="entry name" value="CYTOCHROME C OXIDASE ASSEMBLY PROTEIN COX18, MITOCHONDRIAL"/>
    <property type="match status" value="1"/>
</dbReference>
<dbReference type="PROSITE" id="PS51257">
    <property type="entry name" value="PROKAR_LIPOPROTEIN"/>
    <property type="match status" value="1"/>
</dbReference>
<dbReference type="OrthoDB" id="9780552at2"/>
<keyword evidence="7 11" id="KW-0472">Membrane</keyword>
<evidence type="ECO:0000256" key="6">
    <source>
        <dbReference type="ARBA" id="ARBA00022989"/>
    </source>
</evidence>
<keyword evidence="2" id="KW-0813">Transport</keyword>
<evidence type="ECO:0000256" key="3">
    <source>
        <dbReference type="ARBA" id="ARBA00022475"/>
    </source>
</evidence>
<dbReference type="Proteomes" id="UP000051521">
    <property type="component" value="Unassembled WGS sequence"/>
</dbReference>
<comment type="similarity">
    <text evidence="9">Belongs to the OXA1/ALB3/YidC family.</text>
</comment>
<dbReference type="PATRIC" id="fig|1423751.3.peg.1555"/>
<keyword evidence="6 11" id="KW-1133">Transmembrane helix</keyword>
<evidence type="ECO:0000256" key="9">
    <source>
        <dbReference type="RuleBase" id="RU003945"/>
    </source>
</evidence>
<keyword evidence="17" id="KW-1185">Reference proteome</keyword>
<evidence type="ECO:0000313" key="16">
    <source>
        <dbReference type="Proteomes" id="UP000009326"/>
    </source>
</evidence>
<dbReference type="GO" id="GO:0015031">
    <property type="term" value="P:protein transport"/>
    <property type="evidence" value="ECO:0007669"/>
    <property type="project" value="UniProtKB-KW"/>
</dbReference>
<dbReference type="GO" id="GO:0005886">
    <property type="term" value="C:plasma membrane"/>
    <property type="evidence" value="ECO:0007669"/>
    <property type="project" value="UniProtKB-SubCell"/>
</dbReference>
<feature type="transmembrane region" description="Helical" evidence="11">
    <location>
        <begin position="218"/>
        <end position="242"/>
    </location>
</feature>
<feature type="chain" id="PRO_5009961981" evidence="12">
    <location>
        <begin position="28"/>
        <end position="321"/>
    </location>
</feature>
<dbReference type="GO" id="GO:0051205">
    <property type="term" value="P:protein insertion into membrane"/>
    <property type="evidence" value="ECO:0007669"/>
    <property type="project" value="TreeGrafter"/>
</dbReference>
<keyword evidence="12" id="KW-0732">Signal</keyword>
<feature type="transmembrane region" description="Helical" evidence="11">
    <location>
        <begin position="184"/>
        <end position="206"/>
    </location>
</feature>
<evidence type="ECO:0000256" key="10">
    <source>
        <dbReference type="SAM" id="MobiDB-lite"/>
    </source>
</evidence>
<keyword evidence="8" id="KW-0143">Chaperone</keyword>
<accession>I7LEV7</accession>
<evidence type="ECO:0000313" key="14">
    <source>
        <dbReference type="EMBL" id="CCI86118.1"/>
    </source>
</evidence>
<dbReference type="Proteomes" id="UP000009326">
    <property type="component" value="Unassembled WGS sequence"/>
</dbReference>
<feature type="transmembrane region" description="Helical" evidence="11">
    <location>
        <begin position="139"/>
        <end position="164"/>
    </location>
</feature>
<evidence type="ECO:0000256" key="4">
    <source>
        <dbReference type="ARBA" id="ARBA00022692"/>
    </source>
</evidence>
<feature type="domain" description="Membrane insertase YidC/Oxa/ALB C-terminal" evidence="13">
    <location>
        <begin position="67"/>
        <end position="254"/>
    </location>
</feature>
<dbReference type="NCBIfam" id="TIGR03592">
    <property type="entry name" value="yidC_oxa1_cterm"/>
    <property type="match status" value="1"/>
</dbReference>
<comment type="subcellular location">
    <subcellularLocation>
        <location evidence="1">Cell membrane</location>
        <topology evidence="1">Multi-pass membrane protein</topology>
    </subcellularLocation>
    <subcellularLocation>
        <location evidence="9">Membrane</location>
        <topology evidence="9">Multi-pass membrane protein</topology>
    </subcellularLocation>
</comment>
<feature type="region of interest" description="Disordered" evidence="10">
    <location>
        <begin position="299"/>
        <end position="321"/>
    </location>
</feature>
<name>I7LEV7_9LACO</name>
<dbReference type="GO" id="GO:0032977">
    <property type="term" value="F:membrane insertase activity"/>
    <property type="evidence" value="ECO:0007669"/>
    <property type="project" value="InterPro"/>
</dbReference>
<sequence>MKKFKKYLALMSMLTILALVLTGCSSGNPNTPPTSGPYAWIYQWLGIPFQHIMIKVGQMIGGVNGTGWSIVIITLVIRLILLPLMLNQQKKSVVQQEKMARLQPQMQLIQAAMRRKPITQDQQMQLSTWQRELYAKNNVSLTGGIGCLPLLIQFPIMIGIYQAVLYSTTLKQASFFGISLGSKSVVLAIVATVFAVIQSYMSLIGVPAEQKKAMQSMMFMNPIMTLFFSLSFSGALALYWAAGNFMMIIQQAIVTFIITPSEKTRINKELSDTPTEVVVTKEAIDNLFNGKAEKVNNVEKESLHQDLRKRNQGKQNKNHKN</sequence>
<reference evidence="15 17" key="2">
    <citation type="journal article" date="2015" name="Genome Announc.">
        <title>Expanding the biotechnology potential of lactobacilli through comparative genomics of 213 strains and associated genera.</title>
        <authorList>
            <person name="Sun Z."/>
            <person name="Harris H.M."/>
            <person name="McCann A."/>
            <person name="Guo C."/>
            <person name="Argimon S."/>
            <person name="Zhang W."/>
            <person name="Yang X."/>
            <person name="Jeffery I.B."/>
            <person name="Cooney J.C."/>
            <person name="Kagawa T.F."/>
            <person name="Liu W."/>
            <person name="Song Y."/>
            <person name="Salvetti E."/>
            <person name="Wrobel A."/>
            <person name="Rasinkangas P."/>
            <person name="Parkhill J."/>
            <person name="Rea M.C."/>
            <person name="O'Sullivan O."/>
            <person name="Ritari J."/>
            <person name="Douillard F.P."/>
            <person name="Paul Ross R."/>
            <person name="Yang R."/>
            <person name="Briner A.E."/>
            <person name="Felis G.E."/>
            <person name="de Vos W.M."/>
            <person name="Barrangou R."/>
            <person name="Klaenhammer T.R."/>
            <person name="Caufield P.W."/>
            <person name="Cui Y."/>
            <person name="Zhang H."/>
            <person name="O'Toole P.W."/>
        </authorList>
    </citation>
    <scope>NUCLEOTIDE SEQUENCE [LARGE SCALE GENOMIC DNA]</scope>
    <source>
        <strain evidence="15 17">DSM 23908</strain>
    </source>
</reference>
<feature type="signal peptide" evidence="12">
    <location>
        <begin position="1"/>
        <end position="27"/>
    </location>
</feature>
<evidence type="ECO:0000256" key="11">
    <source>
        <dbReference type="SAM" id="Phobius"/>
    </source>
</evidence>
<dbReference type="EMBL" id="CAKC01000001">
    <property type="protein sequence ID" value="CCI86118.1"/>
    <property type="molecule type" value="Genomic_DNA"/>
</dbReference>
<dbReference type="STRING" id="1423751.FC38_GL001506"/>
<keyword evidence="5" id="KW-0653">Protein transport</keyword>
<dbReference type="RefSeq" id="WP_008471959.1">
    <property type="nucleotide sequence ID" value="NZ_AYZO01000005.1"/>
</dbReference>